<feature type="chain" id="PRO_5012230260" evidence="2">
    <location>
        <begin position="31"/>
        <end position="240"/>
    </location>
</feature>
<dbReference type="CDD" id="cd08545">
    <property type="entry name" value="YcnI_like"/>
    <property type="match status" value="1"/>
</dbReference>
<evidence type="ECO:0000256" key="1">
    <source>
        <dbReference type="SAM" id="Phobius"/>
    </source>
</evidence>
<keyword evidence="1" id="KW-1133">Transmembrane helix</keyword>
<feature type="signal peptide" evidence="2">
    <location>
        <begin position="1"/>
        <end position="30"/>
    </location>
</feature>
<evidence type="ECO:0000313" key="5">
    <source>
        <dbReference type="Proteomes" id="UP000186004"/>
    </source>
</evidence>
<protein>
    <submittedName>
        <fullName evidence="4">Uncharacterized protein YcnI</fullName>
    </submittedName>
</protein>
<dbReference type="STRING" id="1198245.SAMN05444858_13241"/>
<evidence type="ECO:0000313" key="4">
    <source>
        <dbReference type="EMBL" id="SIR97236.1"/>
    </source>
</evidence>
<keyword evidence="5" id="KW-1185">Reference proteome</keyword>
<sequence length="240" mass="25037">MRMLRRVVRGLVTVGVAACLVGVLPAAAFAHVTVNPGTATQGGYAALTFRIPTESDDASTTKVEVQFPADSPLASLSVKPHAGWSYEITKKKLTTPIEAHGAQISEVIDKITWTAADPQSAIKPGEYDEFSVSAGPLPAADQLVFKTLQHYSNGEVVRWIQEPASGTDEPERPAPVLRLVAEANAASSPAAGTEQAAVAVDSAPTAQSDAGSRWAVGLSVASLVVALVCAAIAVRSRRTR</sequence>
<feature type="domain" description="YncI copper-binding" evidence="3">
    <location>
        <begin position="31"/>
        <end position="179"/>
    </location>
</feature>
<dbReference type="Proteomes" id="UP000186004">
    <property type="component" value="Unassembled WGS sequence"/>
</dbReference>
<keyword evidence="1" id="KW-0812">Transmembrane</keyword>
<dbReference type="InterPro" id="IPR012533">
    <property type="entry name" value="YcnI-copper_dom"/>
</dbReference>
<proteinExistence type="predicted"/>
<dbReference type="Gene3D" id="2.60.40.2230">
    <property type="entry name" value="Uncharacterised protein YcnI-like PF07987, DUF1775"/>
    <property type="match status" value="1"/>
</dbReference>
<dbReference type="InterPro" id="IPR038507">
    <property type="entry name" value="YcnI-like_sf"/>
</dbReference>
<name>A0A1N7FAD6_9ACTN</name>
<dbReference type="EMBL" id="FTNF01000032">
    <property type="protein sequence ID" value="SIR97236.1"/>
    <property type="molecule type" value="Genomic_DNA"/>
</dbReference>
<keyword evidence="1" id="KW-0472">Membrane</keyword>
<organism evidence="4 5">
    <name type="scientific">Micromonospora avicenniae</name>
    <dbReference type="NCBI Taxonomy" id="1198245"/>
    <lineage>
        <taxon>Bacteria</taxon>
        <taxon>Bacillati</taxon>
        <taxon>Actinomycetota</taxon>
        <taxon>Actinomycetes</taxon>
        <taxon>Micromonosporales</taxon>
        <taxon>Micromonosporaceae</taxon>
        <taxon>Micromonospora</taxon>
    </lineage>
</organism>
<evidence type="ECO:0000256" key="2">
    <source>
        <dbReference type="SAM" id="SignalP"/>
    </source>
</evidence>
<evidence type="ECO:0000259" key="3">
    <source>
        <dbReference type="Pfam" id="PF07987"/>
    </source>
</evidence>
<gene>
    <name evidence="4" type="ORF">SAMN05444858_13241</name>
</gene>
<dbReference type="Pfam" id="PF07987">
    <property type="entry name" value="DUF1775"/>
    <property type="match status" value="1"/>
</dbReference>
<keyword evidence="2" id="KW-0732">Signal</keyword>
<feature type="transmembrane region" description="Helical" evidence="1">
    <location>
        <begin position="214"/>
        <end position="234"/>
    </location>
</feature>
<dbReference type="AlphaFoldDB" id="A0A1N7FAD6"/>
<accession>A0A1N7FAD6</accession>
<reference evidence="4 5" key="1">
    <citation type="submission" date="2017-01" db="EMBL/GenBank/DDBJ databases">
        <authorList>
            <person name="Mah S.A."/>
            <person name="Swanson W.J."/>
            <person name="Moy G.W."/>
            <person name="Vacquier V.D."/>
        </authorList>
    </citation>
    <scope>NUCLEOTIDE SEQUENCE [LARGE SCALE GENOMIC DNA]</scope>
    <source>
        <strain evidence="4 5">DSM 45758</strain>
    </source>
</reference>